<proteinExistence type="predicted"/>
<accession>A0A383BFM9</accession>
<name>A0A383BFM9_9ZZZZ</name>
<dbReference type="AlphaFoldDB" id="A0A383BFM9"/>
<dbReference type="EMBL" id="UINC01200165">
    <property type="protein sequence ID" value="SVE18927.1"/>
    <property type="molecule type" value="Genomic_DNA"/>
</dbReference>
<sequence>MKKIHSQEKFCDWDDIVLSDSLESPIIQTETQKIRVLLGRLHHDVIGKEFFFELSLTQTDYLFLTS</sequence>
<evidence type="ECO:0000313" key="1">
    <source>
        <dbReference type="EMBL" id="SVE18927.1"/>
    </source>
</evidence>
<reference evidence="1" key="1">
    <citation type="submission" date="2018-05" db="EMBL/GenBank/DDBJ databases">
        <authorList>
            <person name="Lanie J.A."/>
            <person name="Ng W.-L."/>
            <person name="Kazmierczak K.M."/>
            <person name="Andrzejewski T.M."/>
            <person name="Davidsen T.M."/>
            <person name="Wayne K.J."/>
            <person name="Tettelin H."/>
            <person name="Glass J.I."/>
            <person name="Rusch D."/>
            <person name="Podicherti R."/>
            <person name="Tsui H.-C.T."/>
            <person name="Winkler M.E."/>
        </authorList>
    </citation>
    <scope>NUCLEOTIDE SEQUENCE</scope>
</reference>
<gene>
    <name evidence="1" type="ORF">METZ01_LOCUS471781</name>
</gene>
<organism evidence="1">
    <name type="scientific">marine metagenome</name>
    <dbReference type="NCBI Taxonomy" id="408172"/>
    <lineage>
        <taxon>unclassified sequences</taxon>
        <taxon>metagenomes</taxon>
        <taxon>ecological metagenomes</taxon>
    </lineage>
</organism>
<protein>
    <submittedName>
        <fullName evidence="1">Uncharacterized protein</fullName>
    </submittedName>
</protein>